<dbReference type="PANTHER" id="PTHR31672">
    <property type="entry name" value="BNACNNG10540D PROTEIN"/>
    <property type="match status" value="1"/>
</dbReference>
<gene>
    <name evidence="2" type="ORF">CTI12_AA059270</name>
</gene>
<dbReference type="NCBIfam" id="TIGR01640">
    <property type="entry name" value="F_box_assoc_1"/>
    <property type="match status" value="1"/>
</dbReference>
<dbReference type="EMBL" id="PKPP01000640">
    <property type="protein sequence ID" value="PWA90313.1"/>
    <property type="molecule type" value="Genomic_DNA"/>
</dbReference>
<dbReference type="InterPro" id="IPR017451">
    <property type="entry name" value="F-box-assoc_interact_dom"/>
</dbReference>
<feature type="domain" description="F-box associated beta-propeller type 3" evidence="1">
    <location>
        <begin position="118"/>
        <end position="269"/>
    </location>
</feature>
<dbReference type="InterPro" id="IPR013187">
    <property type="entry name" value="F-box-assoc_dom_typ3"/>
</dbReference>
<dbReference type="OrthoDB" id="1475647at2759"/>
<name>A0A2U1PX84_ARTAN</name>
<sequence>MDDRFMEKLFFLCGKKSLKKPAVELPHEIIESEILPRLSAMLELPLKIIDESEILTRLLAMLELPHDIIESNAQHLTNSQSLTHHKLLDYKDLLSLKSIDCEDNRSVAPLSVPHLNGALKGSPIASLDGLVFVELPDTSEFAFWNPLTGAYKKFLLNSPRSYTLLDAFYFDSSNNDYKVLQVTSHGGLNAYTYFQRFNTWTKIQFLENPQYLSKSKSRCSKPTFLSHSIYFMVGKFDTVLIVFDVKSEKFREIGLPMLNRSYAPSKSLVVLKGCIRFSFLWSCFDRLELSLSIVKNVHLLGYSNGFQVLDVDDGYNFSELTTQEETEGHEGFKLSHPLLLVVASEETRLSGPSSHSERDES</sequence>
<evidence type="ECO:0000313" key="3">
    <source>
        <dbReference type="Proteomes" id="UP000245207"/>
    </source>
</evidence>
<dbReference type="Pfam" id="PF08268">
    <property type="entry name" value="FBA_3"/>
    <property type="match status" value="1"/>
</dbReference>
<keyword evidence="3" id="KW-1185">Reference proteome</keyword>
<evidence type="ECO:0000259" key="1">
    <source>
        <dbReference type="Pfam" id="PF08268"/>
    </source>
</evidence>
<dbReference type="STRING" id="35608.A0A2U1PX84"/>
<reference evidence="2 3" key="1">
    <citation type="journal article" date="2018" name="Mol. Plant">
        <title>The genome of Artemisia annua provides insight into the evolution of Asteraceae family and artemisinin biosynthesis.</title>
        <authorList>
            <person name="Shen Q."/>
            <person name="Zhang L."/>
            <person name="Liao Z."/>
            <person name="Wang S."/>
            <person name="Yan T."/>
            <person name="Shi P."/>
            <person name="Liu M."/>
            <person name="Fu X."/>
            <person name="Pan Q."/>
            <person name="Wang Y."/>
            <person name="Lv Z."/>
            <person name="Lu X."/>
            <person name="Zhang F."/>
            <person name="Jiang W."/>
            <person name="Ma Y."/>
            <person name="Chen M."/>
            <person name="Hao X."/>
            <person name="Li L."/>
            <person name="Tang Y."/>
            <person name="Lv G."/>
            <person name="Zhou Y."/>
            <person name="Sun X."/>
            <person name="Brodelius P.E."/>
            <person name="Rose J.K.C."/>
            <person name="Tang K."/>
        </authorList>
    </citation>
    <scope>NUCLEOTIDE SEQUENCE [LARGE SCALE GENOMIC DNA]</scope>
    <source>
        <strain evidence="3">cv. Huhao1</strain>
        <tissue evidence="2">Leaf</tissue>
    </source>
</reference>
<dbReference type="PANTHER" id="PTHR31672:SF13">
    <property type="entry name" value="F-BOX PROTEIN CPR30-LIKE"/>
    <property type="match status" value="1"/>
</dbReference>
<proteinExistence type="predicted"/>
<comment type="caution">
    <text evidence="2">The sequence shown here is derived from an EMBL/GenBank/DDBJ whole genome shotgun (WGS) entry which is preliminary data.</text>
</comment>
<organism evidence="2 3">
    <name type="scientific">Artemisia annua</name>
    <name type="common">Sweet wormwood</name>
    <dbReference type="NCBI Taxonomy" id="35608"/>
    <lineage>
        <taxon>Eukaryota</taxon>
        <taxon>Viridiplantae</taxon>
        <taxon>Streptophyta</taxon>
        <taxon>Embryophyta</taxon>
        <taxon>Tracheophyta</taxon>
        <taxon>Spermatophyta</taxon>
        <taxon>Magnoliopsida</taxon>
        <taxon>eudicotyledons</taxon>
        <taxon>Gunneridae</taxon>
        <taxon>Pentapetalae</taxon>
        <taxon>asterids</taxon>
        <taxon>campanulids</taxon>
        <taxon>Asterales</taxon>
        <taxon>Asteraceae</taxon>
        <taxon>Asteroideae</taxon>
        <taxon>Anthemideae</taxon>
        <taxon>Artemisiinae</taxon>
        <taxon>Artemisia</taxon>
    </lineage>
</organism>
<evidence type="ECO:0000313" key="2">
    <source>
        <dbReference type="EMBL" id="PWA90313.1"/>
    </source>
</evidence>
<protein>
    <submittedName>
        <fullName evidence="2">ATG18-like protein</fullName>
    </submittedName>
</protein>
<accession>A0A2U1PX84</accession>
<dbReference type="Proteomes" id="UP000245207">
    <property type="component" value="Unassembled WGS sequence"/>
</dbReference>
<dbReference type="AlphaFoldDB" id="A0A2U1PX84"/>
<dbReference type="InterPro" id="IPR050796">
    <property type="entry name" value="SCF_F-box_component"/>
</dbReference>